<feature type="active site" description="Nucleophile" evidence="5">
    <location>
        <position position="39"/>
    </location>
</feature>
<dbReference type="EC" id="5.4.99.25" evidence="5"/>
<evidence type="ECO:0000256" key="5">
    <source>
        <dbReference type="HAMAP-Rule" id="MF_01080"/>
    </source>
</evidence>
<dbReference type="Pfam" id="PF01509">
    <property type="entry name" value="TruB_N"/>
    <property type="match status" value="1"/>
</dbReference>
<dbReference type="InterPro" id="IPR032819">
    <property type="entry name" value="TruB_C"/>
</dbReference>
<dbReference type="GO" id="GO:0160148">
    <property type="term" value="F:tRNA pseudouridine(55) synthase activity"/>
    <property type="evidence" value="ECO:0007669"/>
    <property type="project" value="UniProtKB-EC"/>
</dbReference>
<evidence type="ECO:0000259" key="6">
    <source>
        <dbReference type="Pfam" id="PF01509"/>
    </source>
</evidence>
<dbReference type="EMBL" id="AP026801">
    <property type="protein sequence ID" value="BDR56256.1"/>
    <property type="molecule type" value="Genomic_DNA"/>
</dbReference>
<dbReference type="GO" id="GO:0031119">
    <property type="term" value="P:tRNA pseudouridine synthesis"/>
    <property type="evidence" value="ECO:0007669"/>
    <property type="project" value="UniProtKB-UniRule"/>
</dbReference>
<dbReference type="GO" id="GO:1990481">
    <property type="term" value="P:mRNA pseudouridine synthesis"/>
    <property type="evidence" value="ECO:0007669"/>
    <property type="project" value="TreeGrafter"/>
</dbReference>
<gene>
    <name evidence="5 8" type="primary">truB</name>
    <name evidence="8" type="ORF">KIMC2_08180</name>
</gene>
<keyword evidence="4 5" id="KW-0413">Isomerase</keyword>
<feature type="domain" description="tRNA pseudouridylate synthase B C-terminal" evidence="7">
    <location>
        <begin position="180"/>
        <end position="227"/>
    </location>
</feature>
<evidence type="ECO:0000313" key="8">
    <source>
        <dbReference type="EMBL" id="BDR56256.1"/>
    </source>
</evidence>
<dbReference type="Gene3D" id="3.30.2350.10">
    <property type="entry name" value="Pseudouridine synthase"/>
    <property type="match status" value="1"/>
</dbReference>
<dbReference type="PANTHER" id="PTHR13767:SF2">
    <property type="entry name" value="PSEUDOURIDYLATE SYNTHASE TRUB1"/>
    <property type="match status" value="1"/>
</dbReference>
<evidence type="ECO:0000256" key="3">
    <source>
        <dbReference type="ARBA" id="ARBA00022694"/>
    </source>
</evidence>
<sequence>MINGIIPVYKEAGKTSFFYVNQIKKIFHQKKVGHTGTLDPMVTGVLPICLGDATKLVPFLMEKHKSYSCTILIGRATETEDLDGKEIAKIKVKDRISDLTIDDILETFKGENEQVPPFFSAVRYHGKHLYEYARENIFIKKPARSFHILSINRTSSVKYHHDFTCEFKFEVVCSKGTYIRTLCTQIGQKLGYPAVMKKLVRTSGGGFNLDQTVKLDQIKANLNVVKSLEEILFDLPKFDLTDSQFLRVRNGAKIKIPVKEDLLVLKYSDRVVAIYEKKGSFFQAKTMFLENIK</sequence>
<comment type="function">
    <text evidence="5">Responsible for synthesis of pseudouridine from uracil-55 in the psi GC loop of transfer RNAs.</text>
</comment>
<comment type="catalytic activity">
    <reaction evidence="1 5">
        <text>uridine(55) in tRNA = pseudouridine(55) in tRNA</text>
        <dbReference type="Rhea" id="RHEA:42532"/>
        <dbReference type="Rhea" id="RHEA-COMP:10101"/>
        <dbReference type="Rhea" id="RHEA-COMP:10102"/>
        <dbReference type="ChEBI" id="CHEBI:65314"/>
        <dbReference type="ChEBI" id="CHEBI:65315"/>
        <dbReference type="EC" id="5.4.99.25"/>
    </reaction>
</comment>
<comment type="similarity">
    <text evidence="2 5">Belongs to the pseudouridine synthase TruB family. Type 1 subfamily.</text>
</comment>
<dbReference type="Proteomes" id="UP001321804">
    <property type="component" value="Chromosome"/>
</dbReference>
<keyword evidence="3 5" id="KW-0819">tRNA processing</keyword>
<organism evidence="8 9">
    <name type="scientific">Xylocopilactobacillus apis</name>
    <dbReference type="NCBI Taxonomy" id="2932183"/>
    <lineage>
        <taxon>Bacteria</taxon>
        <taxon>Bacillati</taxon>
        <taxon>Bacillota</taxon>
        <taxon>Bacilli</taxon>
        <taxon>Lactobacillales</taxon>
        <taxon>Lactobacillaceae</taxon>
        <taxon>Xylocopilactobacillus</taxon>
    </lineage>
</organism>
<dbReference type="CDD" id="cd02573">
    <property type="entry name" value="PseudoU_synth_EcTruB"/>
    <property type="match status" value="1"/>
</dbReference>
<dbReference type="InterPro" id="IPR020103">
    <property type="entry name" value="PsdUridine_synth_cat_dom_sf"/>
</dbReference>
<dbReference type="RefSeq" id="WP_317698153.1">
    <property type="nucleotide sequence ID" value="NZ_AP026801.1"/>
</dbReference>
<evidence type="ECO:0000256" key="4">
    <source>
        <dbReference type="ARBA" id="ARBA00023235"/>
    </source>
</evidence>
<reference evidence="8 9" key="1">
    <citation type="journal article" date="2023" name="Microbiol. Spectr.">
        <title>Symbiosis of Carpenter Bees with Uncharacterized Lactic Acid Bacteria Showing NAD Auxotrophy.</title>
        <authorList>
            <person name="Kawasaki S."/>
            <person name="Ozawa K."/>
            <person name="Mori T."/>
            <person name="Yamamoto A."/>
            <person name="Ito M."/>
            <person name="Ohkuma M."/>
            <person name="Sakamoto M."/>
            <person name="Matsutani M."/>
        </authorList>
    </citation>
    <scope>NUCLEOTIDE SEQUENCE [LARGE SCALE GENOMIC DNA]</scope>
    <source>
        <strain evidence="8 9">KimC2</strain>
    </source>
</reference>
<dbReference type="InterPro" id="IPR002501">
    <property type="entry name" value="PsdUridine_synth_N"/>
</dbReference>
<dbReference type="SUPFAM" id="SSF55120">
    <property type="entry name" value="Pseudouridine synthase"/>
    <property type="match status" value="1"/>
</dbReference>
<proteinExistence type="inferred from homology"/>
<evidence type="ECO:0000256" key="1">
    <source>
        <dbReference type="ARBA" id="ARBA00000385"/>
    </source>
</evidence>
<evidence type="ECO:0000256" key="2">
    <source>
        <dbReference type="ARBA" id="ARBA00005642"/>
    </source>
</evidence>
<accession>A0AAU9CV37</accession>
<dbReference type="KEGG" id="xak:KIMC2_08180"/>
<evidence type="ECO:0000259" key="7">
    <source>
        <dbReference type="Pfam" id="PF16198"/>
    </source>
</evidence>
<dbReference type="HAMAP" id="MF_01080">
    <property type="entry name" value="TruB_bact"/>
    <property type="match status" value="1"/>
</dbReference>
<dbReference type="GO" id="GO:0003723">
    <property type="term" value="F:RNA binding"/>
    <property type="evidence" value="ECO:0007669"/>
    <property type="project" value="InterPro"/>
</dbReference>
<name>A0AAU9CV37_9LACO</name>
<dbReference type="NCBIfam" id="TIGR00431">
    <property type="entry name" value="TruB"/>
    <property type="match status" value="1"/>
</dbReference>
<feature type="domain" description="Pseudouridine synthase II N-terminal" evidence="6">
    <location>
        <begin position="24"/>
        <end position="179"/>
    </location>
</feature>
<dbReference type="PANTHER" id="PTHR13767">
    <property type="entry name" value="TRNA-PSEUDOURIDINE SYNTHASE"/>
    <property type="match status" value="1"/>
</dbReference>
<evidence type="ECO:0000313" key="9">
    <source>
        <dbReference type="Proteomes" id="UP001321804"/>
    </source>
</evidence>
<dbReference type="AlphaFoldDB" id="A0AAU9CV37"/>
<dbReference type="InterPro" id="IPR014780">
    <property type="entry name" value="tRNA_psdUridine_synth_TruB"/>
</dbReference>
<keyword evidence="9" id="KW-1185">Reference proteome</keyword>
<protein>
    <recommendedName>
        <fullName evidence="5">tRNA pseudouridine synthase B</fullName>
        <ecNumber evidence="5">5.4.99.25</ecNumber>
    </recommendedName>
    <alternativeName>
        <fullName evidence="5">tRNA pseudouridine(55) synthase</fullName>
        <shortName evidence="5">Psi55 synthase</shortName>
    </alternativeName>
    <alternativeName>
        <fullName evidence="5">tRNA pseudouridylate synthase</fullName>
    </alternativeName>
    <alternativeName>
        <fullName evidence="5">tRNA-uridine isomerase</fullName>
    </alternativeName>
</protein>
<dbReference type="Pfam" id="PF16198">
    <property type="entry name" value="TruB_C_2"/>
    <property type="match status" value="1"/>
</dbReference>